<comment type="caution">
    <text evidence="3">The sequence shown here is derived from an EMBL/GenBank/DDBJ whole genome shotgun (WGS) entry which is preliminary data.</text>
</comment>
<evidence type="ECO:0000313" key="3">
    <source>
        <dbReference type="EMBL" id="ORY94835.1"/>
    </source>
</evidence>
<keyword evidence="4" id="KW-1185">Reference proteome</keyword>
<evidence type="ECO:0000313" key="4">
    <source>
        <dbReference type="Proteomes" id="UP000242180"/>
    </source>
</evidence>
<evidence type="ECO:0000256" key="1">
    <source>
        <dbReference type="ARBA" id="ARBA00005913"/>
    </source>
</evidence>
<dbReference type="GO" id="GO:0032418">
    <property type="term" value="P:lysosome localization"/>
    <property type="evidence" value="ECO:0007669"/>
    <property type="project" value="TreeGrafter"/>
</dbReference>
<dbReference type="Proteomes" id="UP000242180">
    <property type="component" value="Unassembled WGS sequence"/>
</dbReference>
<comment type="similarity">
    <text evidence="1">Belongs to the KXD1 family.</text>
</comment>
<dbReference type="InterPro" id="IPR019371">
    <property type="entry name" value="KxDL_dom"/>
</dbReference>
<dbReference type="PANTHER" id="PTHR13511">
    <property type="entry name" value="KXDL MOTIF-CONTAINING PROTEIN 1"/>
    <property type="match status" value="1"/>
</dbReference>
<name>A0A1X2H8C6_SYNRA</name>
<dbReference type="OMA" id="NDYSEQC"/>
<organism evidence="3 4">
    <name type="scientific">Syncephalastrum racemosum</name>
    <name type="common">Filamentous fungus</name>
    <dbReference type="NCBI Taxonomy" id="13706"/>
    <lineage>
        <taxon>Eukaryota</taxon>
        <taxon>Fungi</taxon>
        <taxon>Fungi incertae sedis</taxon>
        <taxon>Mucoromycota</taxon>
        <taxon>Mucoromycotina</taxon>
        <taxon>Mucoromycetes</taxon>
        <taxon>Mucorales</taxon>
        <taxon>Syncephalastraceae</taxon>
        <taxon>Syncephalastrum</taxon>
    </lineage>
</organism>
<dbReference type="EMBL" id="MCGN01000007">
    <property type="protein sequence ID" value="ORY94835.1"/>
    <property type="molecule type" value="Genomic_DNA"/>
</dbReference>
<dbReference type="OrthoDB" id="10258877at2759"/>
<dbReference type="GO" id="GO:0099078">
    <property type="term" value="C:BORC complex"/>
    <property type="evidence" value="ECO:0007669"/>
    <property type="project" value="TreeGrafter"/>
</dbReference>
<proteinExistence type="inferred from homology"/>
<gene>
    <name evidence="3" type="ORF">BCR43DRAFT_334656</name>
</gene>
<dbReference type="STRING" id="13706.A0A1X2H8C6"/>
<dbReference type="InParanoid" id="A0A1X2H8C6"/>
<dbReference type="AlphaFoldDB" id="A0A1X2H8C6"/>
<sequence>MEHELAKQLIDARSDKDLAQLSASQQESLATCQAAHQRLEAFNDFSHARYQDIQRRFRSHTATLVEMKRDLDQVFRTLSKVKSKLAQKYPDQMAVVESKYPRPVLNDE</sequence>
<reference evidence="3 4" key="1">
    <citation type="submission" date="2016-07" db="EMBL/GenBank/DDBJ databases">
        <title>Pervasive Adenine N6-methylation of Active Genes in Fungi.</title>
        <authorList>
            <consortium name="DOE Joint Genome Institute"/>
            <person name="Mondo S.J."/>
            <person name="Dannebaum R.O."/>
            <person name="Kuo R.C."/>
            <person name="Labutti K."/>
            <person name="Haridas S."/>
            <person name="Kuo A."/>
            <person name="Salamov A."/>
            <person name="Ahrendt S.R."/>
            <person name="Lipzen A."/>
            <person name="Sullivan W."/>
            <person name="Andreopoulos W.B."/>
            <person name="Clum A."/>
            <person name="Lindquist E."/>
            <person name="Daum C."/>
            <person name="Ramamoorthy G.K."/>
            <person name="Gryganskyi A."/>
            <person name="Culley D."/>
            <person name="Magnuson J.K."/>
            <person name="James T.Y."/>
            <person name="O'Malley M.A."/>
            <person name="Stajich J.E."/>
            <person name="Spatafora J.W."/>
            <person name="Visel A."/>
            <person name="Grigoriev I.V."/>
        </authorList>
    </citation>
    <scope>NUCLEOTIDE SEQUENCE [LARGE SCALE GENOMIC DNA]</scope>
    <source>
        <strain evidence="3 4">NRRL 2496</strain>
    </source>
</reference>
<dbReference type="InterPro" id="IPR039843">
    <property type="entry name" value="KXD1-like"/>
</dbReference>
<dbReference type="PANTHER" id="PTHR13511:SF0">
    <property type="entry name" value="KXDL MOTIF-CONTAINING PROTEIN 1"/>
    <property type="match status" value="1"/>
</dbReference>
<protein>
    <recommendedName>
        <fullName evidence="2">KxDL domain-containing protein</fullName>
    </recommendedName>
</protein>
<dbReference type="Pfam" id="PF10241">
    <property type="entry name" value="KxDL"/>
    <property type="match status" value="1"/>
</dbReference>
<evidence type="ECO:0000259" key="2">
    <source>
        <dbReference type="Pfam" id="PF10241"/>
    </source>
</evidence>
<accession>A0A1X2H8C6</accession>
<feature type="domain" description="KxDL" evidence="2">
    <location>
        <begin position="11"/>
        <end position="92"/>
    </location>
</feature>